<evidence type="ECO:0000313" key="2">
    <source>
        <dbReference type="Proteomes" id="UP000774750"/>
    </source>
</evidence>
<reference evidence="1" key="1">
    <citation type="submission" date="2020-08" db="EMBL/GenBank/DDBJ databases">
        <authorList>
            <person name="Cejkova D."/>
            <person name="Kubasova T."/>
            <person name="Jahodarova E."/>
            <person name="Rychlik I."/>
        </authorList>
    </citation>
    <scope>NUCLEOTIDE SEQUENCE</scope>
    <source>
        <strain evidence="1">An559</strain>
    </source>
</reference>
<reference evidence="1" key="2">
    <citation type="journal article" date="2021" name="Sci. Rep.">
        <title>The distribution of antibiotic resistance genes in chicken gut microbiota commensals.</title>
        <authorList>
            <person name="Juricova H."/>
            <person name="Matiasovicova J."/>
            <person name="Kubasova T."/>
            <person name="Cejkova D."/>
            <person name="Rychlik I."/>
        </authorList>
    </citation>
    <scope>NUCLEOTIDE SEQUENCE</scope>
    <source>
        <strain evidence="1">An559</strain>
    </source>
</reference>
<dbReference type="EMBL" id="JACJKY010000001">
    <property type="protein sequence ID" value="MBM6919780.1"/>
    <property type="molecule type" value="Genomic_DNA"/>
</dbReference>
<gene>
    <name evidence="1" type="ORF">H6A12_01180</name>
</gene>
<dbReference type="Proteomes" id="UP000774750">
    <property type="component" value="Unassembled WGS sequence"/>
</dbReference>
<dbReference type="AlphaFoldDB" id="A0A939BD28"/>
<keyword evidence="2" id="KW-1185">Reference proteome</keyword>
<dbReference type="RefSeq" id="WP_204443931.1">
    <property type="nucleotide sequence ID" value="NZ_JACJKY010000001.1"/>
</dbReference>
<evidence type="ECO:0000313" key="1">
    <source>
        <dbReference type="EMBL" id="MBM6919780.1"/>
    </source>
</evidence>
<accession>A0A939BD28</accession>
<sequence>MCNRPECKHQYETNSQEIWKCDGYLGGATFCNVQVYEDAVYALTSGSTENDVLDLGTGDKLTKISLDGTKREDIRPVSITYGGSAQPLRIHRGYAYYIEISKGGQALYRFPLDDPQTKVEMVYSVDGSIGKFIPYGNHVYIQAEGDILDYSITENQVYLLKEKYSLGGIYKDQLLVRSNDHPIEEPPTGEYELLDRNTKELSPFISLNTKDSSDVVYLDTDSKQFFEWRISFADVFGENYVEAPTYQFSVLDEQGTIQFSSPVSLLRNNVIVFAPGDERFAFVESVDYYETGNVMLDLIDKENGFARINVFTCNDKLLNPDVSSLE</sequence>
<proteinExistence type="predicted"/>
<name>A0A939BD28_9FIRM</name>
<protein>
    <submittedName>
        <fullName evidence="1">Uncharacterized protein</fullName>
    </submittedName>
</protein>
<organism evidence="1 2">
    <name type="scientific">Merdimmobilis hominis</name>
    <dbReference type="NCBI Taxonomy" id="2897707"/>
    <lineage>
        <taxon>Bacteria</taxon>
        <taxon>Bacillati</taxon>
        <taxon>Bacillota</taxon>
        <taxon>Clostridia</taxon>
        <taxon>Eubacteriales</taxon>
        <taxon>Oscillospiraceae</taxon>
        <taxon>Merdimmobilis</taxon>
    </lineage>
</organism>
<comment type="caution">
    <text evidence="1">The sequence shown here is derived from an EMBL/GenBank/DDBJ whole genome shotgun (WGS) entry which is preliminary data.</text>
</comment>